<comment type="function">
    <text evidence="12">Catalyzes the cyclization of GTP to (8S)-3',8-cyclo-7,8-dihydroguanosine 5'-triphosphate.</text>
</comment>
<feature type="binding site" evidence="12">
    <location>
        <position position="258"/>
    </location>
    <ligand>
        <name>[4Fe-4S] cluster</name>
        <dbReference type="ChEBI" id="CHEBI:49883"/>
        <label>2</label>
        <note>4Fe-4S-substrate</note>
    </ligand>
</feature>
<dbReference type="SMART" id="SM00729">
    <property type="entry name" value="Elp3"/>
    <property type="match status" value="1"/>
</dbReference>
<organism evidence="14 15">
    <name type="scientific">Candidatus Gallilactobacillus intestinavium</name>
    <dbReference type="NCBI Taxonomy" id="2840838"/>
    <lineage>
        <taxon>Bacteria</taxon>
        <taxon>Bacillati</taxon>
        <taxon>Bacillota</taxon>
        <taxon>Bacilli</taxon>
        <taxon>Lactobacillales</taxon>
        <taxon>Lactobacillaceae</taxon>
        <taxon>Lactobacillaceae incertae sedis</taxon>
        <taxon>Candidatus Gallilactobacillus</taxon>
    </lineage>
</organism>
<evidence type="ECO:0000256" key="6">
    <source>
        <dbReference type="ARBA" id="ARBA00023004"/>
    </source>
</evidence>
<dbReference type="PROSITE" id="PS51918">
    <property type="entry name" value="RADICAL_SAM"/>
    <property type="match status" value="1"/>
</dbReference>
<keyword evidence="5 12" id="KW-0547">Nucleotide-binding</keyword>
<evidence type="ECO:0000256" key="10">
    <source>
        <dbReference type="ARBA" id="ARBA00023239"/>
    </source>
</evidence>
<evidence type="ECO:0000259" key="13">
    <source>
        <dbReference type="PROSITE" id="PS51918"/>
    </source>
</evidence>
<keyword evidence="4 12" id="KW-0479">Metal-binding</keyword>
<evidence type="ECO:0000256" key="8">
    <source>
        <dbReference type="ARBA" id="ARBA00023134"/>
    </source>
</evidence>
<feature type="binding site" evidence="12">
    <location>
        <position position="191"/>
    </location>
    <ligand>
        <name>S-adenosyl-L-methionine</name>
        <dbReference type="ChEBI" id="CHEBI:59789"/>
    </ligand>
</feature>
<dbReference type="GO" id="GO:0061799">
    <property type="term" value="F:cyclic pyranopterin monophosphate synthase activity"/>
    <property type="evidence" value="ECO:0007669"/>
    <property type="project" value="TreeGrafter"/>
</dbReference>
<dbReference type="Proteomes" id="UP000823614">
    <property type="component" value="Unassembled WGS sequence"/>
</dbReference>
<dbReference type="InterPro" id="IPR013785">
    <property type="entry name" value="Aldolase_TIM"/>
</dbReference>
<dbReference type="Pfam" id="PF04055">
    <property type="entry name" value="Radical_SAM"/>
    <property type="match status" value="1"/>
</dbReference>
<dbReference type="GO" id="GO:0061798">
    <property type="term" value="F:GTP 3',8'-cyclase activity"/>
    <property type="evidence" value="ECO:0007669"/>
    <property type="project" value="UniProtKB-UniRule"/>
</dbReference>
<dbReference type="AlphaFoldDB" id="A0A9D9E636"/>
<feature type="binding site" evidence="12">
    <location>
        <position position="16"/>
    </location>
    <ligand>
        <name>GTP</name>
        <dbReference type="ChEBI" id="CHEBI:37565"/>
    </ligand>
</feature>
<keyword evidence="2 12" id="KW-0004">4Fe-4S</keyword>
<feature type="binding site" evidence="12">
    <location>
        <position position="23"/>
    </location>
    <ligand>
        <name>[4Fe-4S] cluster</name>
        <dbReference type="ChEBI" id="CHEBI:49883"/>
        <label>1</label>
        <note>4Fe-4S-S-AdoMet</note>
    </ligand>
</feature>
<keyword evidence="10 12" id="KW-0456">Lyase</keyword>
<feature type="binding site" evidence="12">
    <location>
        <position position="27"/>
    </location>
    <ligand>
        <name>[4Fe-4S] cluster</name>
        <dbReference type="ChEBI" id="CHEBI:49883"/>
        <label>1</label>
        <note>4Fe-4S-S-AdoMet</note>
    </ligand>
</feature>
<feature type="binding site" evidence="12">
    <location>
        <position position="29"/>
    </location>
    <ligand>
        <name>S-adenosyl-L-methionine</name>
        <dbReference type="ChEBI" id="CHEBI:59789"/>
    </ligand>
</feature>
<comment type="pathway">
    <text evidence="12">Cofactor biosynthesis; molybdopterin biosynthesis.</text>
</comment>
<dbReference type="EMBL" id="JADIMP010000103">
    <property type="protein sequence ID" value="MBO8442092.1"/>
    <property type="molecule type" value="Genomic_DNA"/>
</dbReference>
<dbReference type="SFLD" id="SFLDG01067">
    <property type="entry name" value="SPASM/twitch_domain_containing"/>
    <property type="match status" value="1"/>
</dbReference>
<comment type="cofactor">
    <cofactor evidence="12">
        <name>[4Fe-4S] cluster</name>
        <dbReference type="ChEBI" id="CHEBI:49883"/>
    </cofactor>
    <text evidence="12">Binds 2 [4Fe-4S] clusters. Binds 1 [4Fe-4S] cluster coordinated with 3 cysteines and an exchangeable S-adenosyl-L-methionine and 1 [4Fe-4S] cluster coordinated with 3 cysteines and the GTP-derived substrate.</text>
</comment>
<dbReference type="Gene3D" id="3.20.20.70">
    <property type="entry name" value="Aldolase class I"/>
    <property type="match status" value="1"/>
</dbReference>
<dbReference type="InterPro" id="IPR013483">
    <property type="entry name" value="MoaA"/>
</dbReference>
<evidence type="ECO:0000256" key="3">
    <source>
        <dbReference type="ARBA" id="ARBA00022691"/>
    </source>
</evidence>
<keyword evidence="9 12" id="KW-0501">Molybdenum cofactor biosynthesis</keyword>
<dbReference type="GO" id="GO:0046872">
    <property type="term" value="F:metal ion binding"/>
    <property type="evidence" value="ECO:0007669"/>
    <property type="project" value="UniProtKB-KW"/>
</dbReference>
<dbReference type="EC" id="4.1.99.22" evidence="1 12"/>
<gene>
    <name evidence="12 14" type="primary">moaA</name>
    <name evidence="14" type="ORF">IAA89_06685</name>
</gene>
<dbReference type="CDD" id="cd21117">
    <property type="entry name" value="Twitch_MoaA"/>
    <property type="match status" value="1"/>
</dbReference>
<evidence type="ECO:0000313" key="14">
    <source>
        <dbReference type="EMBL" id="MBO8442092.1"/>
    </source>
</evidence>
<comment type="catalytic activity">
    <reaction evidence="11 12">
        <text>GTP + AH2 + S-adenosyl-L-methionine = (8S)-3',8-cyclo-7,8-dihydroguanosine 5'-triphosphate + 5'-deoxyadenosine + L-methionine + A + H(+)</text>
        <dbReference type="Rhea" id="RHEA:49576"/>
        <dbReference type="ChEBI" id="CHEBI:13193"/>
        <dbReference type="ChEBI" id="CHEBI:15378"/>
        <dbReference type="ChEBI" id="CHEBI:17319"/>
        <dbReference type="ChEBI" id="CHEBI:17499"/>
        <dbReference type="ChEBI" id="CHEBI:37565"/>
        <dbReference type="ChEBI" id="CHEBI:57844"/>
        <dbReference type="ChEBI" id="CHEBI:59789"/>
        <dbReference type="ChEBI" id="CHEBI:131766"/>
        <dbReference type="EC" id="4.1.99.22"/>
    </reaction>
</comment>
<evidence type="ECO:0000256" key="4">
    <source>
        <dbReference type="ARBA" id="ARBA00022723"/>
    </source>
</evidence>
<evidence type="ECO:0000313" key="15">
    <source>
        <dbReference type="Proteomes" id="UP000823614"/>
    </source>
</evidence>
<feature type="binding site" evidence="12">
    <location>
        <begin position="260"/>
        <end position="262"/>
    </location>
    <ligand>
        <name>GTP</name>
        <dbReference type="ChEBI" id="CHEBI:37565"/>
    </ligand>
</feature>
<comment type="similarity">
    <text evidence="12">Belongs to the radical SAM superfamily. MoaA family.</text>
</comment>
<dbReference type="GO" id="GO:0006777">
    <property type="term" value="P:Mo-molybdopterin cofactor biosynthetic process"/>
    <property type="evidence" value="ECO:0007669"/>
    <property type="project" value="UniProtKB-UniRule"/>
</dbReference>
<feature type="binding site" evidence="12">
    <location>
        <position position="121"/>
    </location>
    <ligand>
        <name>S-adenosyl-L-methionine</name>
        <dbReference type="ChEBI" id="CHEBI:59789"/>
    </ligand>
</feature>
<dbReference type="PROSITE" id="PS01305">
    <property type="entry name" value="MOAA_NIFB_PQQE"/>
    <property type="match status" value="1"/>
</dbReference>
<dbReference type="InterPro" id="IPR006638">
    <property type="entry name" value="Elp3/MiaA/NifB-like_rSAM"/>
</dbReference>
<dbReference type="PANTHER" id="PTHR22960">
    <property type="entry name" value="MOLYBDOPTERIN COFACTOR SYNTHESIS PROTEIN A"/>
    <property type="match status" value="1"/>
</dbReference>
<keyword evidence="3 12" id="KW-0949">S-adenosyl-L-methionine</keyword>
<reference evidence="14" key="1">
    <citation type="submission" date="2020-10" db="EMBL/GenBank/DDBJ databases">
        <authorList>
            <person name="Gilroy R."/>
        </authorList>
    </citation>
    <scope>NUCLEOTIDE SEQUENCE</scope>
    <source>
        <strain evidence="14">C6-149</strain>
    </source>
</reference>
<dbReference type="HAMAP" id="MF_01225_B">
    <property type="entry name" value="MoaA_B"/>
    <property type="match status" value="1"/>
</dbReference>
<evidence type="ECO:0000256" key="5">
    <source>
        <dbReference type="ARBA" id="ARBA00022741"/>
    </source>
</evidence>
<dbReference type="CDD" id="cd01335">
    <property type="entry name" value="Radical_SAM"/>
    <property type="match status" value="1"/>
</dbReference>
<feature type="binding site" evidence="12">
    <location>
        <position position="66"/>
    </location>
    <ligand>
        <name>GTP</name>
        <dbReference type="ChEBI" id="CHEBI:37565"/>
    </ligand>
</feature>
<dbReference type="SFLD" id="SFLDS00029">
    <property type="entry name" value="Radical_SAM"/>
    <property type="match status" value="1"/>
</dbReference>
<dbReference type="GO" id="GO:0005525">
    <property type="term" value="F:GTP binding"/>
    <property type="evidence" value="ECO:0007669"/>
    <property type="project" value="UniProtKB-UniRule"/>
</dbReference>
<evidence type="ECO:0000256" key="2">
    <source>
        <dbReference type="ARBA" id="ARBA00022485"/>
    </source>
</evidence>
<feature type="domain" description="Radical SAM core" evidence="13">
    <location>
        <begin position="7"/>
        <end position="220"/>
    </location>
</feature>
<feature type="binding site" evidence="12">
    <location>
        <position position="157"/>
    </location>
    <ligand>
        <name>GTP</name>
        <dbReference type="ChEBI" id="CHEBI:37565"/>
    </ligand>
</feature>
<evidence type="ECO:0000256" key="12">
    <source>
        <dbReference type="HAMAP-Rule" id="MF_01225"/>
    </source>
</evidence>
<name>A0A9D9E636_9LACO</name>
<feature type="binding site" evidence="12">
    <location>
        <position position="97"/>
    </location>
    <ligand>
        <name>GTP</name>
        <dbReference type="ChEBI" id="CHEBI:37565"/>
    </ligand>
</feature>
<dbReference type="GO" id="GO:0051539">
    <property type="term" value="F:4 iron, 4 sulfur cluster binding"/>
    <property type="evidence" value="ECO:0007669"/>
    <property type="project" value="UniProtKB-UniRule"/>
</dbReference>
<dbReference type="InterPro" id="IPR058240">
    <property type="entry name" value="rSAM_sf"/>
</dbReference>
<dbReference type="InterPro" id="IPR050105">
    <property type="entry name" value="MoCo_biosynth_MoaA/MoaC"/>
</dbReference>
<dbReference type="GO" id="GO:1904047">
    <property type="term" value="F:S-adenosyl-L-methionine binding"/>
    <property type="evidence" value="ECO:0007669"/>
    <property type="project" value="UniProtKB-UniRule"/>
</dbReference>
<comment type="subunit">
    <text evidence="12">Monomer and homodimer.</text>
</comment>
<keyword evidence="7 12" id="KW-0411">Iron-sulfur</keyword>
<feature type="binding site" evidence="12">
    <location>
        <position position="30"/>
    </location>
    <ligand>
        <name>[4Fe-4S] cluster</name>
        <dbReference type="ChEBI" id="CHEBI:49883"/>
        <label>1</label>
        <note>4Fe-4S-S-AdoMet</note>
    </ligand>
</feature>
<protein>
    <recommendedName>
        <fullName evidence="1 12">GTP 3',8-cyclase</fullName>
        <ecNumber evidence="1 12">4.1.99.22</ecNumber>
    </recommendedName>
    <alternativeName>
        <fullName evidence="12">Molybdenum cofactor biosynthesis protein A</fullName>
    </alternativeName>
</protein>
<dbReference type="SFLD" id="SFLDG01383">
    <property type="entry name" value="cyclic_pyranopterin_phosphate"/>
    <property type="match status" value="1"/>
</dbReference>
<feature type="binding site" evidence="12">
    <location>
        <position position="70"/>
    </location>
    <ligand>
        <name>S-adenosyl-L-methionine</name>
        <dbReference type="ChEBI" id="CHEBI:59789"/>
    </ligand>
</feature>
<keyword evidence="6 12" id="KW-0408">Iron</keyword>
<dbReference type="NCBIfam" id="TIGR02666">
    <property type="entry name" value="moaA"/>
    <property type="match status" value="1"/>
</dbReference>
<evidence type="ECO:0000256" key="1">
    <source>
        <dbReference type="ARBA" id="ARBA00012167"/>
    </source>
</evidence>
<comment type="caution">
    <text evidence="14">The sequence shown here is derived from an EMBL/GenBank/DDBJ whole genome shotgun (WGS) entry which is preliminary data.</text>
</comment>
<dbReference type="NCBIfam" id="NF001199">
    <property type="entry name" value="PRK00164.2-1"/>
    <property type="match status" value="1"/>
</dbReference>
<accession>A0A9D9E636</accession>
<dbReference type="SFLD" id="SFLDG01386">
    <property type="entry name" value="main_SPASM_domain-containing"/>
    <property type="match status" value="1"/>
</dbReference>
<dbReference type="InterPro" id="IPR000385">
    <property type="entry name" value="MoaA_NifB_PqqE_Fe-S-bd_CS"/>
</dbReference>
<reference evidence="14" key="2">
    <citation type="journal article" date="2021" name="PeerJ">
        <title>Extensive microbial diversity within the chicken gut microbiome revealed by metagenomics and culture.</title>
        <authorList>
            <person name="Gilroy R."/>
            <person name="Ravi A."/>
            <person name="Getino M."/>
            <person name="Pursley I."/>
            <person name="Horton D.L."/>
            <person name="Alikhan N.F."/>
            <person name="Baker D."/>
            <person name="Gharbi K."/>
            <person name="Hall N."/>
            <person name="Watson M."/>
            <person name="Adriaenssens E.M."/>
            <person name="Foster-Nyarko E."/>
            <person name="Jarju S."/>
            <person name="Secka A."/>
            <person name="Antonio M."/>
            <person name="Oren A."/>
            <person name="Chaudhuri R.R."/>
            <person name="La Ragione R."/>
            <person name="Hildebrand F."/>
            <person name="Pallen M.J."/>
        </authorList>
    </citation>
    <scope>NUCLEOTIDE SEQUENCE</scope>
    <source>
        <strain evidence="14">C6-149</strain>
    </source>
</reference>
<dbReference type="PANTHER" id="PTHR22960:SF0">
    <property type="entry name" value="MOLYBDENUM COFACTOR BIOSYNTHESIS PROTEIN 1"/>
    <property type="match status" value="1"/>
</dbReference>
<evidence type="ECO:0000256" key="9">
    <source>
        <dbReference type="ARBA" id="ARBA00023150"/>
    </source>
</evidence>
<evidence type="ECO:0000256" key="7">
    <source>
        <dbReference type="ARBA" id="ARBA00023014"/>
    </source>
</evidence>
<dbReference type="Pfam" id="PF06463">
    <property type="entry name" value="Mob_synth_C"/>
    <property type="match status" value="1"/>
</dbReference>
<sequence length="331" mass="37781">MKPIYDQYNRLHDYVRISVTDRCPLRCVYCMPEGGLPFFPDDRVLSQDDIVQMVKNFVDMGITKVRFTGGEPLVRSDFVDIIQRVSNIDGVTDISATTNGLLLARKGKALKDAGLQRVNISLDTFDADKYKKITRGGRIQDVLDGIAAAGDLGLFVKLNVVVMKNQNDNEIIDFLNYTRDHNVNIRFIEFMPIGNQHDEWEQSYYNLDRVFDICKKNGIEYEHINLRGNGPSENYQIKGAKGSFGVIHPVSNKFCENCSRLRITADGYVKACLYWDEELYVRDAIYDPKKFRAIIQKALDNKPLNHEMALDNADNIINKAPTWRHMSQIGG</sequence>
<evidence type="ECO:0000256" key="11">
    <source>
        <dbReference type="ARBA" id="ARBA00048697"/>
    </source>
</evidence>
<dbReference type="InterPro" id="IPR007197">
    <property type="entry name" value="rSAM"/>
</dbReference>
<feature type="binding site" evidence="12">
    <location>
        <position position="255"/>
    </location>
    <ligand>
        <name>[4Fe-4S] cluster</name>
        <dbReference type="ChEBI" id="CHEBI:49883"/>
        <label>2</label>
        <note>4Fe-4S-substrate</note>
    </ligand>
</feature>
<proteinExistence type="inferred from homology"/>
<feature type="binding site" evidence="12">
    <location>
        <position position="272"/>
    </location>
    <ligand>
        <name>[4Fe-4S] cluster</name>
        <dbReference type="ChEBI" id="CHEBI:49883"/>
        <label>2</label>
        <note>4Fe-4S-substrate</note>
    </ligand>
</feature>
<keyword evidence="8 12" id="KW-0342">GTP-binding</keyword>
<dbReference type="SUPFAM" id="SSF102114">
    <property type="entry name" value="Radical SAM enzymes"/>
    <property type="match status" value="1"/>
</dbReference>
<dbReference type="InterPro" id="IPR010505">
    <property type="entry name" value="MoaA_twitch"/>
</dbReference>
<dbReference type="InterPro" id="IPR040064">
    <property type="entry name" value="MoaA-like"/>
</dbReference>